<evidence type="ECO:0000313" key="2">
    <source>
        <dbReference type="Proteomes" id="UP000621492"/>
    </source>
</evidence>
<comment type="caution">
    <text evidence="1">The sequence shown here is derived from an EMBL/GenBank/DDBJ whole genome shotgun (WGS) entry which is preliminary data.</text>
</comment>
<organism evidence="1 2">
    <name type="scientific">Lentibacillus populi</name>
    <dbReference type="NCBI Taxonomy" id="1827502"/>
    <lineage>
        <taxon>Bacteria</taxon>
        <taxon>Bacillati</taxon>
        <taxon>Bacillota</taxon>
        <taxon>Bacilli</taxon>
        <taxon>Bacillales</taxon>
        <taxon>Bacillaceae</taxon>
        <taxon>Lentibacillus</taxon>
    </lineage>
</organism>
<evidence type="ECO:0000313" key="1">
    <source>
        <dbReference type="EMBL" id="GGB32379.1"/>
    </source>
</evidence>
<dbReference type="EMBL" id="BMJD01000003">
    <property type="protein sequence ID" value="GGB32379.1"/>
    <property type="molecule type" value="Genomic_DNA"/>
</dbReference>
<dbReference type="AlphaFoldDB" id="A0A9W5TVI1"/>
<dbReference type="Proteomes" id="UP000621492">
    <property type="component" value="Unassembled WGS sequence"/>
</dbReference>
<sequence length="85" mass="9594">MPLFAIIKIPLFNYDFPIMIPDLILQRLQGHHQANLKGDLANVLLTLFNNGIGSTYSVRADIEDPCNTTLRFNLKKTSTHPICAR</sequence>
<reference evidence="1" key="1">
    <citation type="journal article" date="2014" name="Int. J. Syst. Evol. Microbiol.">
        <title>Complete genome sequence of Corynebacterium casei LMG S-19264T (=DSM 44701T), isolated from a smear-ripened cheese.</title>
        <authorList>
            <consortium name="US DOE Joint Genome Institute (JGI-PGF)"/>
            <person name="Walter F."/>
            <person name="Albersmeier A."/>
            <person name="Kalinowski J."/>
            <person name="Ruckert C."/>
        </authorList>
    </citation>
    <scope>NUCLEOTIDE SEQUENCE</scope>
    <source>
        <strain evidence="1">CGMCC 1.15454</strain>
    </source>
</reference>
<name>A0A9W5TVI1_9BACI</name>
<proteinExistence type="predicted"/>
<accession>A0A9W5TVI1</accession>
<gene>
    <name evidence="1" type="ORF">GCM10011409_07230</name>
</gene>
<protein>
    <submittedName>
        <fullName evidence="1">Uncharacterized protein</fullName>
    </submittedName>
</protein>
<keyword evidence="2" id="KW-1185">Reference proteome</keyword>
<reference evidence="1" key="2">
    <citation type="submission" date="2020-09" db="EMBL/GenBank/DDBJ databases">
        <authorList>
            <person name="Sun Q."/>
            <person name="Zhou Y."/>
        </authorList>
    </citation>
    <scope>NUCLEOTIDE SEQUENCE</scope>
    <source>
        <strain evidence="1">CGMCC 1.15454</strain>
    </source>
</reference>